<keyword evidence="1" id="KW-0472">Membrane</keyword>
<name>A0ABN0B4Q5_9STRE</name>
<keyword evidence="1" id="KW-0812">Transmembrane</keyword>
<sequence length="162" mass="18609">MVAYKIIEMVLPDNLYTFFNVTKALSYENRTEFAGRTNTISFLWDNLFYHDYVSAIFGKGLGSYSVNYIYELGKMLADGGFISVVLLYLFLLSLFIRGTFTRDKDMQCERLIVSIIAFVVMMSIVVWNSTFTRSTYIVFFFLGLGNVAYKSTNSIRGDLDEI</sequence>
<feature type="transmembrane region" description="Helical" evidence="1">
    <location>
        <begin position="75"/>
        <end position="96"/>
    </location>
</feature>
<keyword evidence="1" id="KW-1133">Transmembrane helix</keyword>
<proteinExistence type="predicted"/>
<organism evidence="2">
    <name type="scientific">Streptococcus infantis SK1302</name>
    <dbReference type="NCBI Taxonomy" id="871237"/>
    <lineage>
        <taxon>Bacteria</taxon>
        <taxon>Bacillati</taxon>
        <taxon>Bacillota</taxon>
        <taxon>Bacilli</taxon>
        <taxon>Lactobacillales</taxon>
        <taxon>Streptococcaceae</taxon>
        <taxon>Streptococcus</taxon>
    </lineage>
</organism>
<gene>
    <name evidence="2" type="ORF">SIN_1125</name>
</gene>
<comment type="caution">
    <text evidence="2">The sequence shown here is derived from an EMBL/GenBank/DDBJ whole genome shotgun (WGS) entry which is preliminary data.</text>
</comment>
<dbReference type="EMBL" id="AEDY01000066">
    <property type="protein sequence ID" value="EFO54160.1"/>
    <property type="molecule type" value="Genomic_DNA"/>
</dbReference>
<protein>
    <submittedName>
        <fullName evidence="2">Oligosaccharide repeat unit polymerase Wzy</fullName>
    </submittedName>
</protein>
<reference evidence="2" key="1">
    <citation type="submission" date="2010-09" db="EMBL/GenBank/DDBJ databases">
        <authorList>
            <person name="Daugherty S.C."/>
            <person name="Kilian M."/>
            <person name="Tettelin H."/>
        </authorList>
    </citation>
    <scope>NUCLEOTIDE SEQUENCE [LARGE SCALE GENOMIC DNA]</scope>
    <source>
        <strain evidence="2">SK1302</strain>
    </source>
</reference>
<feature type="transmembrane region" description="Helical" evidence="1">
    <location>
        <begin position="108"/>
        <end position="127"/>
    </location>
</feature>
<evidence type="ECO:0000313" key="2">
    <source>
        <dbReference type="EMBL" id="EFO54160.1"/>
    </source>
</evidence>
<accession>A0ABN0B4Q5</accession>
<evidence type="ECO:0000256" key="1">
    <source>
        <dbReference type="SAM" id="Phobius"/>
    </source>
</evidence>